<sequence length="129" mass="15006">MAGEYVFSNPHPDGKLVSDCVKRAICLASGMDYKETCRLLNRIKREIGEKDFNTKKCCDEYVKRFGWKKLSFPAEKGKSRMNGQRFAEQHPTGVYILNMAKHWSCCKDGVIYDTWDCREKCVYTAFEVR</sequence>
<dbReference type="RefSeq" id="WP_055150215.1">
    <property type="nucleotide sequence ID" value="NZ_CYZU01000002.1"/>
</dbReference>
<gene>
    <name evidence="1" type="ORF">ERS852491_00257</name>
</gene>
<dbReference type="AlphaFoldDB" id="A0A173Z010"/>
<reference evidence="1 2" key="1">
    <citation type="submission" date="2015-09" db="EMBL/GenBank/DDBJ databases">
        <authorList>
            <consortium name="Pathogen Informatics"/>
        </authorList>
    </citation>
    <scope>NUCLEOTIDE SEQUENCE [LARGE SCALE GENOMIC DNA]</scope>
    <source>
        <strain evidence="1 2">2789STDY5834876</strain>
    </source>
</reference>
<proteinExistence type="predicted"/>
<dbReference type="OrthoDB" id="1774953at2"/>
<accession>A0A173Z010</accession>
<dbReference type="STRING" id="39482.ERS852491_00257"/>
<name>A0A173Z010_9FIRM</name>
<dbReference type="EMBL" id="CYZU01000002">
    <property type="protein sequence ID" value="CUN69802.1"/>
    <property type="molecule type" value="Genomic_DNA"/>
</dbReference>
<dbReference type="Proteomes" id="UP000095544">
    <property type="component" value="Unassembled WGS sequence"/>
</dbReference>
<organism evidence="1 2">
    <name type="scientific">Faecalicatena contorta</name>
    <dbReference type="NCBI Taxonomy" id="39482"/>
    <lineage>
        <taxon>Bacteria</taxon>
        <taxon>Bacillati</taxon>
        <taxon>Bacillota</taxon>
        <taxon>Clostridia</taxon>
        <taxon>Lachnospirales</taxon>
        <taxon>Lachnospiraceae</taxon>
        <taxon>Faecalicatena</taxon>
    </lineage>
</organism>
<evidence type="ECO:0000313" key="1">
    <source>
        <dbReference type="EMBL" id="CUN69802.1"/>
    </source>
</evidence>
<evidence type="ECO:0000313" key="2">
    <source>
        <dbReference type="Proteomes" id="UP000095544"/>
    </source>
</evidence>
<protein>
    <submittedName>
        <fullName evidence="1">Uncharacterized protein</fullName>
    </submittedName>
</protein>